<keyword evidence="9" id="KW-1278">Translocase</keyword>
<dbReference type="InterPro" id="IPR003439">
    <property type="entry name" value="ABC_transporter-like_ATP-bd"/>
</dbReference>
<dbReference type="InterPro" id="IPR036640">
    <property type="entry name" value="ABC1_TM_sf"/>
</dbReference>
<feature type="transmembrane region" description="Helical" evidence="14">
    <location>
        <begin position="138"/>
        <end position="159"/>
    </location>
</feature>
<feature type="transmembrane region" description="Helical" evidence="14">
    <location>
        <begin position="603"/>
        <end position="622"/>
    </location>
</feature>
<dbReference type="Pfam" id="PF00664">
    <property type="entry name" value="ABC_membrane"/>
    <property type="match status" value="2"/>
</dbReference>
<dbReference type="PANTHER" id="PTHR24223:SF330">
    <property type="entry name" value="ATP-BINDING CASSETTE SUB-FAMILY C MEMBER 10"/>
    <property type="match status" value="1"/>
</dbReference>
<evidence type="ECO:0000256" key="5">
    <source>
        <dbReference type="ARBA" id="ARBA00022692"/>
    </source>
</evidence>
<protein>
    <recommendedName>
        <fullName evidence="3">ABC-type xenobiotic transporter</fullName>
        <ecNumber evidence="3">7.6.2.2</ecNumber>
    </recommendedName>
</protein>
<dbReference type="Pfam" id="PF00005">
    <property type="entry name" value="ABC_tran"/>
    <property type="match status" value="2"/>
</dbReference>
<keyword evidence="11 14" id="KW-0472">Membrane</keyword>
<feature type="domain" description="ABC transporter" evidence="15">
    <location>
        <begin position="698"/>
        <end position="924"/>
    </location>
</feature>
<dbReference type="EMBL" id="JBEDNZ010000012">
    <property type="protein sequence ID" value="KAL0831285.1"/>
    <property type="molecule type" value="Genomic_DNA"/>
</dbReference>
<evidence type="ECO:0000256" key="2">
    <source>
        <dbReference type="ARBA" id="ARBA00009726"/>
    </source>
</evidence>
<feature type="domain" description="ABC transporter" evidence="15">
    <location>
        <begin position="1370"/>
        <end position="1601"/>
    </location>
</feature>
<reference evidence="17 18" key="1">
    <citation type="submission" date="2024-06" db="EMBL/GenBank/DDBJ databases">
        <title>A chromosome-level genome assembly of beet webworm, Loxostege sticticalis.</title>
        <authorList>
            <person name="Zhang Y."/>
        </authorList>
    </citation>
    <scope>NUCLEOTIDE SEQUENCE [LARGE SCALE GENOMIC DNA]</scope>
    <source>
        <strain evidence="17">AQ028</strain>
        <tissue evidence="17">Male pupae</tissue>
    </source>
</reference>
<proteinExistence type="inferred from homology"/>
<dbReference type="InterPro" id="IPR011527">
    <property type="entry name" value="ABC1_TM_dom"/>
</dbReference>
<feature type="transmembrane region" description="Helical" evidence="14">
    <location>
        <begin position="77"/>
        <end position="94"/>
    </location>
</feature>
<evidence type="ECO:0000256" key="8">
    <source>
        <dbReference type="ARBA" id="ARBA00022840"/>
    </source>
</evidence>
<feature type="transmembrane region" description="Helical" evidence="14">
    <location>
        <begin position="1189"/>
        <end position="1206"/>
    </location>
</feature>
<dbReference type="FunFam" id="1.20.1560.10:FF:000113">
    <property type="entry name" value="ABC transporter, putative"/>
    <property type="match status" value="1"/>
</dbReference>
<feature type="transmembrane region" description="Helical" evidence="14">
    <location>
        <begin position="1282"/>
        <end position="1301"/>
    </location>
</feature>
<dbReference type="FunFam" id="3.40.50.300:FF:000973">
    <property type="entry name" value="Multidrug resistance-associated protein 4"/>
    <property type="match status" value="1"/>
</dbReference>
<dbReference type="CDD" id="cd03244">
    <property type="entry name" value="ABCC_MRP_domain2"/>
    <property type="match status" value="1"/>
</dbReference>
<evidence type="ECO:0000256" key="9">
    <source>
        <dbReference type="ARBA" id="ARBA00022967"/>
    </source>
</evidence>
<name>A0ABD0T001_LOXSC</name>
<dbReference type="CDD" id="cd18598">
    <property type="entry name" value="ABC_6TM_MRP7_D1_like"/>
    <property type="match status" value="1"/>
</dbReference>
<evidence type="ECO:0000256" key="14">
    <source>
        <dbReference type="SAM" id="Phobius"/>
    </source>
</evidence>
<evidence type="ECO:0000256" key="4">
    <source>
        <dbReference type="ARBA" id="ARBA00022448"/>
    </source>
</evidence>
<evidence type="ECO:0000259" key="15">
    <source>
        <dbReference type="PROSITE" id="PS50893"/>
    </source>
</evidence>
<sequence length="1603" mass="178227">MESFFNIKWKWEDMCGPAGLQPWNDVTKDFGQCFQELFLQIPVYFIIAIVSGYYVGYRRDWVVREKIQERAILMRSFVVLFLLFIPMVQLYLIMTKVDFILYPVDYFVAGSSCLAWLVHFGYILALKHRLGSSARGPTIQLVLWSMVVILNIIALRSSLLTGASYTYIVAALCGHALYFITLLPSSDSRPTFYSPCLVGSQHSHSEYTPLLPHMDEGILGTAMQGNGCCSKLTLSWVNPLLDKGLENKLNDPEELFDIPGKYRCSYVAARMDHALVGNIDQYQQYAEVPHEPFIATGYGSVGETLPQASTPVTPTSRVLVRPQRRQNVSLLRALHSCFALEFYSIGILKLVSDMAGFAGPILLNRLVAFVQDESIDEHLGYSYAAGLLAATLISTLFIVHFNWLMSLVGLKMRGAIVSTILRKTLSVTSTVLTKEFSVGEITNFMSTDTDRIINSCPSFHALWSIPLQLVITLFLLYQQVGVSFLAGVAFSVILIPINKSIANKIGTLSTEMMKHKDARVSLISDMLKGIRTIKIHVWEDYFIRRVSAVRLQELRYLRLRKYLDAICVVLWATTPVLVAALTLGTHSLRGQPLDAPTVFTTVALINMLIAPLNAFPWVLNGLTEAWVSIKRIQKLLDLPDSDYEDYYDRVNTNRDEDKVIIFKNASFSWAKPAQRPKSDPKKRKNKGKSKKKLSRVNIQRRDSTSSSEAGILENPFTLNDITLEIGREELIGVTGKIGSGKTSLLLAIIGEMLKKDGDIQIPENLNGFGYVSQKPWLVRGTIRDNIIFGKPYDETKFKNVVDACALTEDLNVLGWNAYVGEAGCTLSGGQRARICLARAVYHEKQVYLLDDVLSGLDGAVAAHIMQRCVLGLLRRTTRVLVSHSHRHLVKASSVVVMHEGRIIRQGPPESVLHNLEEFMPSETESIGEEPARAPVTPELGQEDNVSRNSLEDEEAMSQGTVGWWVIRLYLRSVGIVLSIIILMSLVLMQLSQNFTFLWLTFWVRNRPSNSTNVTNLVPTTVVNDVPHENTTLLDHGFFAVDNIIHKIINSTIELVNNLKNNNASVATKPSENVLRPTEMQVDAIPVYSNTFYLEMYFALAGINLVFTIMRAFLFAYGGVKAAQRIHRILLKTIIRAKVKFFDMTPLGRILNRFSSDTYTVDDSLPFILNILLAQIFSLIGAVAVTVYGLPWLLAAVVPLVLVYYRLQRRYRVTSRQLRRLQSVTLSPVYTHFNDTLEGLTTIRAMGTSSRWADTGDEFVESWQRAALCSAGASQWLALRLQASAGVVVAAAALLAVLQRAVHASDPGLVGLAISYALSMTSMLSSVLNAFTETEREMIAVERVGEYIRQVECETMGGDAPPYGWPSQGVIEFKNVSLKYSNRDNGTLALDGVTFSSWRSEKLAVVGRTGSGKSSLLQAILRLVPLTQGQILLDGVDVAKLNLQALRSRIGVIPQEPFIFAGSIRENVDPLQMYLEPELWRALEQCGARELVVARGGLAASAEGLSRGHAQLLCLARALLQRAKILLVDEATANLDQEMERRILDTIHCSFSGCTVVYVAHRLAGVLECARALVLRAGKALELRAPDDALNDPASPLHALVYGD</sequence>
<dbReference type="PANTHER" id="PTHR24223">
    <property type="entry name" value="ATP-BINDING CASSETTE SUB-FAMILY C"/>
    <property type="match status" value="1"/>
</dbReference>
<evidence type="ECO:0000256" key="3">
    <source>
        <dbReference type="ARBA" id="ARBA00012191"/>
    </source>
</evidence>
<dbReference type="PROSITE" id="PS50929">
    <property type="entry name" value="ABC_TM1F"/>
    <property type="match status" value="2"/>
</dbReference>
<evidence type="ECO:0000256" key="6">
    <source>
        <dbReference type="ARBA" id="ARBA00022737"/>
    </source>
</evidence>
<evidence type="ECO:0000313" key="17">
    <source>
        <dbReference type="EMBL" id="KAL0831285.1"/>
    </source>
</evidence>
<accession>A0ABD0T001</accession>
<dbReference type="PROSITE" id="PS50893">
    <property type="entry name" value="ABC_TRANSPORTER_2"/>
    <property type="match status" value="2"/>
</dbReference>
<organism evidence="17 18">
    <name type="scientific">Loxostege sticticalis</name>
    <name type="common">Beet webworm moth</name>
    <dbReference type="NCBI Taxonomy" id="481309"/>
    <lineage>
        <taxon>Eukaryota</taxon>
        <taxon>Metazoa</taxon>
        <taxon>Ecdysozoa</taxon>
        <taxon>Arthropoda</taxon>
        <taxon>Hexapoda</taxon>
        <taxon>Insecta</taxon>
        <taxon>Pterygota</taxon>
        <taxon>Neoptera</taxon>
        <taxon>Endopterygota</taxon>
        <taxon>Lepidoptera</taxon>
        <taxon>Glossata</taxon>
        <taxon>Ditrysia</taxon>
        <taxon>Pyraloidea</taxon>
        <taxon>Crambidae</taxon>
        <taxon>Pyraustinae</taxon>
        <taxon>Loxostege</taxon>
    </lineage>
</organism>
<comment type="subcellular location">
    <subcellularLocation>
        <location evidence="1">Membrane</location>
        <topology evidence="1">Multi-pass membrane protein</topology>
    </subcellularLocation>
</comment>
<dbReference type="GO" id="GO:0008559">
    <property type="term" value="F:ABC-type xenobiotic transporter activity"/>
    <property type="evidence" value="ECO:0007669"/>
    <property type="project" value="UniProtKB-EC"/>
</dbReference>
<comment type="similarity">
    <text evidence="2">Belongs to the ABC transporter superfamily. ABCC family. Conjugate transporter (TC 3.A.1.208) subfamily.</text>
</comment>
<dbReference type="InterPro" id="IPR027417">
    <property type="entry name" value="P-loop_NTPase"/>
</dbReference>
<feature type="transmembrane region" description="Helical" evidence="14">
    <location>
        <begin position="165"/>
        <end position="183"/>
    </location>
</feature>
<keyword evidence="5 14" id="KW-0812">Transmembrane</keyword>
<evidence type="ECO:0000256" key="11">
    <source>
        <dbReference type="ARBA" id="ARBA00023136"/>
    </source>
</evidence>
<feature type="transmembrane region" description="Helical" evidence="14">
    <location>
        <begin position="968"/>
        <end position="990"/>
    </location>
</feature>
<evidence type="ECO:0000256" key="13">
    <source>
        <dbReference type="SAM" id="MobiDB-lite"/>
    </source>
</evidence>
<feature type="transmembrane region" description="Helical" evidence="14">
    <location>
        <begin position="483"/>
        <end position="502"/>
    </location>
</feature>
<feature type="region of interest" description="Disordered" evidence="13">
    <location>
        <begin position="923"/>
        <end position="951"/>
    </location>
</feature>
<gene>
    <name evidence="17" type="ORF">ABMA28_002129</name>
</gene>
<evidence type="ECO:0000313" key="18">
    <source>
        <dbReference type="Proteomes" id="UP001549921"/>
    </source>
</evidence>
<dbReference type="CDD" id="cd03250">
    <property type="entry name" value="ABCC_MRP_domain1"/>
    <property type="match status" value="1"/>
</dbReference>
<feature type="transmembrane region" description="Helical" evidence="14">
    <location>
        <begin position="106"/>
        <end position="126"/>
    </location>
</feature>
<evidence type="ECO:0000259" key="16">
    <source>
        <dbReference type="PROSITE" id="PS50929"/>
    </source>
</evidence>
<evidence type="ECO:0000256" key="1">
    <source>
        <dbReference type="ARBA" id="ARBA00004141"/>
    </source>
</evidence>
<comment type="caution">
    <text evidence="17">The sequence shown here is derived from an EMBL/GenBank/DDBJ whole genome shotgun (WGS) entry which is preliminary data.</text>
</comment>
<dbReference type="GO" id="GO:0005524">
    <property type="term" value="F:ATP binding"/>
    <property type="evidence" value="ECO:0007669"/>
    <property type="project" value="UniProtKB-KW"/>
</dbReference>
<evidence type="ECO:0000256" key="7">
    <source>
        <dbReference type="ARBA" id="ARBA00022741"/>
    </source>
</evidence>
<feature type="domain" description="ABC transmembrane type-1" evidence="16">
    <location>
        <begin position="1095"/>
        <end position="1335"/>
    </location>
</feature>
<keyword evidence="4" id="KW-0813">Transport</keyword>
<keyword evidence="6" id="KW-0677">Repeat</keyword>
<dbReference type="GO" id="GO:0016020">
    <property type="term" value="C:membrane"/>
    <property type="evidence" value="ECO:0007669"/>
    <property type="project" value="UniProtKB-SubCell"/>
</dbReference>
<feature type="transmembrane region" description="Helical" evidence="14">
    <location>
        <begin position="1095"/>
        <end position="1119"/>
    </location>
</feature>
<comment type="catalytic activity">
    <reaction evidence="12">
        <text>ATP + H2O + xenobioticSide 1 = ADP + phosphate + xenobioticSide 2.</text>
        <dbReference type="EC" id="7.6.2.2"/>
    </reaction>
</comment>
<feature type="transmembrane region" description="Helical" evidence="14">
    <location>
        <begin position="383"/>
        <end position="404"/>
    </location>
</feature>
<keyword evidence="10 14" id="KW-1133">Transmembrane helix</keyword>
<dbReference type="SUPFAM" id="SSF52540">
    <property type="entry name" value="P-loop containing nucleoside triphosphate hydrolases"/>
    <property type="match status" value="2"/>
</dbReference>
<evidence type="ECO:0000256" key="12">
    <source>
        <dbReference type="ARBA" id="ARBA00034018"/>
    </source>
</evidence>
<dbReference type="EC" id="7.6.2.2" evidence="3"/>
<dbReference type="InterPro" id="IPR003593">
    <property type="entry name" value="AAA+_ATPase"/>
</dbReference>
<keyword evidence="7" id="KW-0547">Nucleotide-binding</keyword>
<dbReference type="FunFam" id="3.40.50.300:FF:000163">
    <property type="entry name" value="Multidrug resistance-associated protein member 4"/>
    <property type="match status" value="1"/>
</dbReference>
<evidence type="ECO:0000256" key="10">
    <source>
        <dbReference type="ARBA" id="ARBA00022989"/>
    </source>
</evidence>
<dbReference type="Proteomes" id="UP001549921">
    <property type="component" value="Unassembled WGS sequence"/>
</dbReference>
<feature type="transmembrane region" description="Helical" evidence="14">
    <location>
        <begin position="562"/>
        <end position="583"/>
    </location>
</feature>
<feature type="transmembrane region" description="Helical" evidence="14">
    <location>
        <begin position="37"/>
        <end position="56"/>
    </location>
</feature>
<dbReference type="SMART" id="SM00382">
    <property type="entry name" value="AAA"/>
    <property type="match status" value="2"/>
</dbReference>
<dbReference type="Gene3D" id="3.40.50.300">
    <property type="entry name" value="P-loop containing nucleotide triphosphate hydrolases"/>
    <property type="match status" value="2"/>
</dbReference>
<feature type="compositionally biased region" description="Basic residues" evidence="13">
    <location>
        <begin position="680"/>
        <end position="694"/>
    </location>
</feature>
<dbReference type="InterPro" id="IPR017871">
    <property type="entry name" value="ABC_transporter-like_CS"/>
</dbReference>
<feature type="transmembrane region" description="Helical" evidence="14">
    <location>
        <begin position="1164"/>
        <end position="1183"/>
    </location>
</feature>
<feature type="region of interest" description="Disordered" evidence="13">
    <location>
        <begin position="671"/>
        <end position="706"/>
    </location>
</feature>
<dbReference type="SUPFAM" id="SSF90123">
    <property type="entry name" value="ABC transporter transmembrane region"/>
    <property type="match status" value="2"/>
</dbReference>
<dbReference type="FunFam" id="1.20.1560.10:FF:000037">
    <property type="entry name" value="ATP-binding cassette subfamily C member 10"/>
    <property type="match status" value="1"/>
</dbReference>
<dbReference type="CDD" id="cd18605">
    <property type="entry name" value="ABC_6TM_MRP7_D2_like"/>
    <property type="match status" value="1"/>
</dbReference>
<feature type="transmembrane region" description="Helical" evidence="14">
    <location>
        <begin position="1307"/>
        <end position="1330"/>
    </location>
</feature>
<dbReference type="Gene3D" id="1.20.1560.10">
    <property type="entry name" value="ABC transporter type 1, transmembrane domain"/>
    <property type="match status" value="2"/>
</dbReference>
<feature type="domain" description="ABC transmembrane type-1" evidence="16">
    <location>
        <begin position="345"/>
        <end position="624"/>
    </location>
</feature>
<dbReference type="InterPro" id="IPR050173">
    <property type="entry name" value="ABC_transporter_C-like"/>
</dbReference>
<keyword evidence="8" id="KW-0067">ATP-binding</keyword>
<dbReference type="PROSITE" id="PS00211">
    <property type="entry name" value="ABC_TRANSPORTER_1"/>
    <property type="match status" value="1"/>
</dbReference>